<gene>
    <name evidence="1" type="ORF">V8G54_015004</name>
</gene>
<dbReference type="EMBL" id="CP144696">
    <property type="protein sequence ID" value="WVZ10474.1"/>
    <property type="molecule type" value="Genomic_DNA"/>
</dbReference>
<reference evidence="1 2" key="1">
    <citation type="journal article" date="2023" name="Life. Sci Alliance">
        <title>Evolutionary insights into 3D genome organization and epigenetic landscape of Vigna mungo.</title>
        <authorList>
            <person name="Junaid A."/>
            <person name="Singh B."/>
            <person name="Bhatia S."/>
        </authorList>
    </citation>
    <scope>NUCLEOTIDE SEQUENCE [LARGE SCALE GENOMIC DNA]</scope>
    <source>
        <strain evidence="1">Urdbean</strain>
    </source>
</reference>
<keyword evidence="2" id="KW-1185">Reference proteome</keyword>
<dbReference type="Proteomes" id="UP001374535">
    <property type="component" value="Chromosome 5"/>
</dbReference>
<accession>A0AAQ3S004</accession>
<dbReference type="AlphaFoldDB" id="A0AAQ3S004"/>
<protein>
    <submittedName>
        <fullName evidence="1">Uncharacterized protein</fullName>
    </submittedName>
</protein>
<evidence type="ECO:0000313" key="2">
    <source>
        <dbReference type="Proteomes" id="UP001374535"/>
    </source>
</evidence>
<feature type="non-terminal residue" evidence="1">
    <location>
        <position position="1"/>
    </location>
</feature>
<sequence length="133" mass="15213">ICIIELYEILVPSQSSQNFYLPSHIFNSNCSGHLGFWNDFNGHLLSLHLSFLHLSNTSVSKMPSPNLISNFIFISEMFGESKSLVQPSQPLSLRYGDLVGFHRPVPPRQRRPYVLRWGGRQKRSLEEAARRDG</sequence>
<name>A0AAQ3S004_VIGMU</name>
<proteinExistence type="predicted"/>
<evidence type="ECO:0000313" key="1">
    <source>
        <dbReference type="EMBL" id="WVZ10474.1"/>
    </source>
</evidence>
<organism evidence="1 2">
    <name type="scientific">Vigna mungo</name>
    <name type="common">Black gram</name>
    <name type="synonym">Phaseolus mungo</name>
    <dbReference type="NCBI Taxonomy" id="3915"/>
    <lineage>
        <taxon>Eukaryota</taxon>
        <taxon>Viridiplantae</taxon>
        <taxon>Streptophyta</taxon>
        <taxon>Embryophyta</taxon>
        <taxon>Tracheophyta</taxon>
        <taxon>Spermatophyta</taxon>
        <taxon>Magnoliopsida</taxon>
        <taxon>eudicotyledons</taxon>
        <taxon>Gunneridae</taxon>
        <taxon>Pentapetalae</taxon>
        <taxon>rosids</taxon>
        <taxon>fabids</taxon>
        <taxon>Fabales</taxon>
        <taxon>Fabaceae</taxon>
        <taxon>Papilionoideae</taxon>
        <taxon>50 kb inversion clade</taxon>
        <taxon>NPAAA clade</taxon>
        <taxon>indigoferoid/millettioid clade</taxon>
        <taxon>Phaseoleae</taxon>
        <taxon>Vigna</taxon>
    </lineage>
</organism>